<reference evidence="3" key="2">
    <citation type="submission" date="2017-05" db="EMBL/GenBank/DDBJ databases">
        <authorList>
            <consortium name="The Broad Institute Genomics Platform"/>
            <consortium name="The Broad Institute Genomic Center for Infectious Diseases"/>
            <person name="Earl A."/>
            <person name="Manson A."/>
            <person name="Schwartman J."/>
            <person name="Gilmore M."/>
            <person name="Abouelleil A."/>
            <person name="Cao P."/>
            <person name="Chapman S."/>
            <person name="Cusick C."/>
            <person name="Shea T."/>
            <person name="Young S."/>
            <person name="Neafsey D."/>
            <person name="Nusbaum C."/>
            <person name="Birren B."/>
        </authorList>
    </citation>
    <scope>NUCLEOTIDE SEQUENCE</scope>
    <source>
        <strain evidence="3">9D6_DIV0238</strain>
    </source>
</reference>
<sequence length="221" mass="25109">MTILDWIAVICLATAILFLLSVTLFFILFIRAKKDVSKLTKIRTKNKKKRKRIIRAKRQAQKKQKRNILLSILCLIASLAFGAGSAYTIYYQASNLSEADQKAIVNGYYYLNEIENQLSDAADNGDEKTISTNMNTLASRLSGFALNKADYRISSEGQLLINRYYTSMKELGVNLSSQSLEVYRDPKQLETLKADVEKVKNNEKAVFKKFNVDEKSLAEQK</sequence>
<keyword evidence="1" id="KW-0472">Membrane</keyword>
<keyword evidence="4" id="KW-1185">Reference proteome</keyword>
<evidence type="ECO:0000313" key="2">
    <source>
        <dbReference type="EMBL" id="OUZ34628.1"/>
    </source>
</evidence>
<protein>
    <submittedName>
        <fullName evidence="2">Uncharacterized protein</fullName>
    </submittedName>
</protein>
<feature type="transmembrane region" description="Helical" evidence="1">
    <location>
        <begin position="68"/>
        <end position="90"/>
    </location>
</feature>
<reference evidence="2" key="1">
    <citation type="submission" date="2017-05" db="EMBL/GenBank/DDBJ databases">
        <title>The Genome Sequence of Enterococcus sp. 9D6_DIV0238.</title>
        <authorList>
            <consortium name="The Broad Institute Genomics Platform"/>
            <consortium name="The Broad Institute Genomic Center for Infectious Diseases"/>
            <person name="Earl A."/>
            <person name="Manson A."/>
            <person name="Schwartman J."/>
            <person name="Gilmore M."/>
            <person name="Abouelleil A."/>
            <person name="Cao P."/>
            <person name="Chapman S."/>
            <person name="Cusick C."/>
            <person name="Shea T."/>
            <person name="Young S."/>
            <person name="Neafsey D."/>
            <person name="Nusbaum C."/>
            <person name="Birren B."/>
        </authorList>
    </citation>
    <scope>NUCLEOTIDE SEQUENCE [LARGE SCALE GENOMIC DNA]</scope>
    <source>
        <strain evidence="2">9D6_DIV0238</strain>
    </source>
</reference>
<keyword evidence="1" id="KW-1133">Transmembrane helix</keyword>
<evidence type="ECO:0000313" key="3">
    <source>
        <dbReference type="EMBL" id="WYJ95165.1"/>
    </source>
</evidence>
<gene>
    <name evidence="2" type="ORF">A5889_000103</name>
    <name evidence="3" type="ORF">A5889_002713</name>
</gene>
<reference evidence="3" key="3">
    <citation type="submission" date="2024-03" db="EMBL/GenBank/DDBJ databases">
        <title>The Genome Sequence of Enterococcus sp. DIV0238c.</title>
        <authorList>
            <consortium name="The Broad Institute Genomics Platform"/>
            <consortium name="The Broad Institute Microbial Omics Core"/>
            <consortium name="The Broad Institute Genomic Center for Infectious Diseases"/>
            <person name="Earl A."/>
            <person name="Manson A."/>
            <person name="Gilmore M."/>
            <person name="Schwartman J."/>
            <person name="Shea T."/>
            <person name="Abouelleil A."/>
            <person name="Cao P."/>
            <person name="Chapman S."/>
            <person name="Cusick C."/>
            <person name="Young S."/>
            <person name="Neafsey D."/>
            <person name="Nusbaum C."/>
            <person name="Birren B."/>
        </authorList>
    </citation>
    <scope>NUCLEOTIDE SEQUENCE</scope>
    <source>
        <strain evidence="3">9D6_DIV0238</strain>
    </source>
</reference>
<dbReference type="EMBL" id="CP147246">
    <property type="protein sequence ID" value="WYJ95165.1"/>
    <property type="molecule type" value="Genomic_DNA"/>
</dbReference>
<dbReference type="EMBL" id="NIBQ01000001">
    <property type="protein sequence ID" value="OUZ34628.1"/>
    <property type="molecule type" value="Genomic_DNA"/>
</dbReference>
<dbReference type="OrthoDB" id="2183310at2"/>
<organism evidence="2">
    <name type="scientific">Candidatus Enterococcus dunnyi</name>
    <dbReference type="NCBI Taxonomy" id="1834192"/>
    <lineage>
        <taxon>Bacteria</taxon>
        <taxon>Bacillati</taxon>
        <taxon>Bacillota</taxon>
        <taxon>Bacilli</taxon>
        <taxon>Lactobacillales</taxon>
        <taxon>Enterococcaceae</taxon>
        <taxon>Enterococcus</taxon>
    </lineage>
</organism>
<dbReference type="AlphaFoldDB" id="A0A200JBR4"/>
<dbReference type="Proteomes" id="UP000196151">
    <property type="component" value="Chromosome"/>
</dbReference>
<accession>A0A200JBR4</accession>
<feature type="transmembrane region" description="Helical" evidence="1">
    <location>
        <begin position="6"/>
        <end position="30"/>
    </location>
</feature>
<evidence type="ECO:0000313" key="4">
    <source>
        <dbReference type="Proteomes" id="UP000196151"/>
    </source>
</evidence>
<dbReference type="RefSeq" id="WP_087639337.1">
    <property type="nucleotide sequence ID" value="NZ_CP147246.1"/>
</dbReference>
<evidence type="ECO:0000256" key="1">
    <source>
        <dbReference type="SAM" id="Phobius"/>
    </source>
</evidence>
<keyword evidence="1" id="KW-0812">Transmembrane</keyword>
<proteinExistence type="predicted"/>
<name>A0A200JBR4_9ENTE</name>